<evidence type="ECO:0000313" key="2">
    <source>
        <dbReference type="EMBL" id="SVB36326.1"/>
    </source>
</evidence>
<name>A0A382DCU8_9ZZZZ</name>
<organism evidence="2">
    <name type="scientific">marine metagenome</name>
    <dbReference type="NCBI Taxonomy" id="408172"/>
    <lineage>
        <taxon>unclassified sequences</taxon>
        <taxon>metagenomes</taxon>
        <taxon>ecological metagenomes</taxon>
    </lineage>
</organism>
<gene>
    <name evidence="2" type="ORF">METZ01_LOCUS189180</name>
</gene>
<reference evidence="2" key="1">
    <citation type="submission" date="2018-05" db="EMBL/GenBank/DDBJ databases">
        <authorList>
            <person name="Lanie J.A."/>
            <person name="Ng W.-L."/>
            <person name="Kazmierczak K.M."/>
            <person name="Andrzejewski T.M."/>
            <person name="Davidsen T.M."/>
            <person name="Wayne K.J."/>
            <person name="Tettelin H."/>
            <person name="Glass J.I."/>
            <person name="Rusch D."/>
            <person name="Podicherti R."/>
            <person name="Tsui H.-C.T."/>
            <person name="Winkler M.E."/>
        </authorList>
    </citation>
    <scope>NUCLEOTIDE SEQUENCE</scope>
</reference>
<sequence length="93" mass="10327">MEKIDKLFTTEQAAKELHISPRTLNNARSTGTGIVIAYHKIGSRVFYKQSDIEAYIENNTFTHTGEVRGLLDIAASSENNTFTHTGEVKGLLD</sequence>
<dbReference type="InterPro" id="IPR041657">
    <property type="entry name" value="HTH_17"/>
</dbReference>
<dbReference type="PANTHER" id="PTHR34585">
    <property type="match status" value="1"/>
</dbReference>
<dbReference type="AlphaFoldDB" id="A0A382DCU8"/>
<protein>
    <recommendedName>
        <fullName evidence="1">Helix-turn-helix domain-containing protein</fullName>
    </recommendedName>
</protein>
<dbReference type="SUPFAM" id="SSF46955">
    <property type="entry name" value="Putative DNA-binding domain"/>
    <property type="match status" value="1"/>
</dbReference>
<feature type="domain" description="Helix-turn-helix" evidence="1">
    <location>
        <begin position="7"/>
        <end position="59"/>
    </location>
</feature>
<accession>A0A382DCU8</accession>
<dbReference type="PANTHER" id="PTHR34585:SF22">
    <property type="entry name" value="HELIX-TURN-HELIX DOMAIN-CONTAINING PROTEIN"/>
    <property type="match status" value="1"/>
</dbReference>
<proteinExistence type="predicted"/>
<dbReference type="EMBL" id="UINC01038799">
    <property type="protein sequence ID" value="SVB36326.1"/>
    <property type="molecule type" value="Genomic_DNA"/>
</dbReference>
<dbReference type="Pfam" id="PF12728">
    <property type="entry name" value="HTH_17"/>
    <property type="match status" value="1"/>
</dbReference>
<evidence type="ECO:0000259" key="1">
    <source>
        <dbReference type="Pfam" id="PF12728"/>
    </source>
</evidence>
<dbReference type="InterPro" id="IPR009061">
    <property type="entry name" value="DNA-bd_dom_put_sf"/>
</dbReference>